<gene>
    <name evidence="3" type="ORF">SAE01_39560</name>
</gene>
<proteinExistence type="predicted"/>
<organism evidence="3 4">
    <name type="scientific">Segetibacter aerophilus</name>
    <dbReference type="NCBI Taxonomy" id="670293"/>
    <lineage>
        <taxon>Bacteria</taxon>
        <taxon>Pseudomonadati</taxon>
        <taxon>Bacteroidota</taxon>
        <taxon>Chitinophagia</taxon>
        <taxon>Chitinophagales</taxon>
        <taxon>Chitinophagaceae</taxon>
        <taxon>Segetibacter</taxon>
    </lineage>
</organism>
<keyword evidence="1" id="KW-0732">Signal</keyword>
<dbReference type="RefSeq" id="WP_147205566.1">
    <property type="nucleotide sequence ID" value="NZ_BJYT01000022.1"/>
</dbReference>
<dbReference type="InterPro" id="IPR025665">
    <property type="entry name" value="Beta-barrel_OMP_2"/>
</dbReference>
<comment type="caution">
    <text evidence="3">The sequence shown here is derived from an EMBL/GenBank/DDBJ whole genome shotgun (WGS) entry which is preliminary data.</text>
</comment>
<protein>
    <recommendedName>
        <fullName evidence="2">Outer membrane protein beta-barrel domain-containing protein</fullName>
    </recommendedName>
</protein>
<name>A0A512BHN2_9BACT</name>
<evidence type="ECO:0000259" key="2">
    <source>
        <dbReference type="Pfam" id="PF13568"/>
    </source>
</evidence>
<reference evidence="3 4" key="1">
    <citation type="submission" date="2019-07" db="EMBL/GenBank/DDBJ databases">
        <title>Whole genome shotgun sequence of Segetibacter aerophilus NBRC 106135.</title>
        <authorList>
            <person name="Hosoyama A."/>
            <person name="Uohara A."/>
            <person name="Ohji S."/>
            <person name="Ichikawa N."/>
        </authorList>
    </citation>
    <scope>NUCLEOTIDE SEQUENCE [LARGE SCALE GENOMIC DNA]</scope>
    <source>
        <strain evidence="3 4">NBRC 106135</strain>
    </source>
</reference>
<feature type="domain" description="Outer membrane protein beta-barrel" evidence="2">
    <location>
        <begin position="117"/>
        <end position="257"/>
    </location>
</feature>
<dbReference type="OrthoDB" id="666719at2"/>
<accession>A0A512BHN2</accession>
<feature type="signal peptide" evidence="1">
    <location>
        <begin position="1"/>
        <end position="19"/>
    </location>
</feature>
<feature type="chain" id="PRO_5022149366" description="Outer membrane protein beta-barrel domain-containing protein" evidence="1">
    <location>
        <begin position="20"/>
        <end position="285"/>
    </location>
</feature>
<dbReference type="Proteomes" id="UP000321513">
    <property type="component" value="Unassembled WGS sequence"/>
</dbReference>
<keyword evidence="4" id="KW-1185">Reference proteome</keyword>
<evidence type="ECO:0000256" key="1">
    <source>
        <dbReference type="SAM" id="SignalP"/>
    </source>
</evidence>
<evidence type="ECO:0000313" key="4">
    <source>
        <dbReference type="Proteomes" id="UP000321513"/>
    </source>
</evidence>
<evidence type="ECO:0000313" key="3">
    <source>
        <dbReference type="EMBL" id="GEO11460.1"/>
    </source>
</evidence>
<dbReference type="EMBL" id="BJYT01000022">
    <property type="protein sequence ID" value="GEO11460.1"/>
    <property type="molecule type" value="Genomic_DNA"/>
</dbReference>
<dbReference type="Pfam" id="PF13568">
    <property type="entry name" value="OMP_b-brl_2"/>
    <property type="match status" value="1"/>
</dbReference>
<sequence>MKRIYMAFAALMVAGASFAQTETTKPTEDTTVSTADTIKAGNFIIIKKRRENAGEKTTTNVTIERKPYKPSKISTNWWIFDLGFANVNDKTNYASAEAQSFLRSVGPGGKPGKEDLKLRSSKTSNVNIWVVMQRLNLAKGYVNLKYGLGLEMFNFRYENSIRYNKSPNYIYKDSISFSKDKLYAGYATVPFMLNINTSPGRKKGLSISAGVSAGYLVGSHTKEVSAERGKQKTKGDLGLEKFRLAYVGELGIGPIRLFGSYSLTKLHENGLEQYPYSLGIRFSNW</sequence>
<dbReference type="AlphaFoldDB" id="A0A512BHN2"/>